<evidence type="ECO:0000259" key="10">
    <source>
        <dbReference type="Pfam" id="PF13742"/>
    </source>
</evidence>
<name>A0ABP1C9W4_9GAMM</name>
<comment type="function">
    <text evidence="5">Bidirectionally degrades single-stranded DNA into large acid-insoluble oligonucleotides, which are then degraded further into small acid-soluble oligonucleotides.</text>
</comment>
<proteinExistence type="inferred from homology"/>
<evidence type="ECO:0000256" key="8">
    <source>
        <dbReference type="SAM" id="MobiDB-lite"/>
    </source>
</evidence>
<keyword evidence="7" id="KW-0175">Coiled coil</keyword>
<comment type="catalytic activity">
    <reaction evidence="5 6">
        <text>Exonucleolytic cleavage in either 5'- to 3'- or 3'- to 5'-direction to yield nucleoside 5'-phosphates.</text>
        <dbReference type="EC" id="3.1.11.6"/>
    </reaction>
</comment>
<feature type="region of interest" description="Disordered" evidence="8">
    <location>
        <begin position="454"/>
        <end position="479"/>
    </location>
</feature>
<evidence type="ECO:0000256" key="3">
    <source>
        <dbReference type="ARBA" id="ARBA00022801"/>
    </source>
</evidence>
<comment type="subcellular location">
    <subcellularLocation>
        <location evidence="5 6">Cytoplasm</location>
    </subcellularLocation>
</comment>
<reference evidence="11 12" key="1">
    <citation type="submission" date="2024-04" db="EMBL/GenBank/DDBJ databases">
        <authorList>
            <person name="Cremers G."/>
        </authorList>
    </citation>
    <scope>NUCLEOTIDE SEQUENCE [LARGE SCALE GENOMIC DNA]</scope>
    <source>
        <strain evidence="11">MeCH1-AG</strain>
    </source>
</reference>
<dbReference type="RefSeq" id="WP_348757250.1">
    <property type="nucleotide sequence ID" value="NZ_OZ026884.1"/>
</dbReference>
<dbReference type="InterPro" id="IPR025824">
    <property type="entry name" value="OB-fold_nuc-bd_dom"/>
</dbReference>
<dbReference type="InterPro" id="IPR020579">
    <property type="entry name" value="Exonuc_VII_lsu_C"/>
</dbReference>
<keyword evidence="1 5" id="KW-0963">Cytoplasm</keyword>
<evidence type="ECO:0000259" key="9">
    <source>
        <dbReference type="Pfam" id="PF02601"/>
    </source>
</evidence>
<evidence type="ECO:0000256" key="4">
    <source>
        <dbReference type="ARBA" id="ARBA00022839"/>
    </source>
</evidence>
<evidence type="ECO:0000256" key="7">
    <source>
        <dbReference type="SAM" id="Coils"/>
    </source>
</evidence>
<feature type="domain" description="Exonuclease VII large subunit C-terminal" evidence="9">
    <location>
        <begin position="130"/>
        <end position="442"/>
    </location>
</feature>
<gene>
    <name evidence="5 11" type="primary">xseA</name>
    <name evidence="11" type="ORF">MECH1_V1_1891</name>
</gene>
<keyword evidence="4 5" id="KW-0269">Exonuclease</keyword>
<dbReference type="Proteomes" id="UP001497493">
    <property type="component" value="Chromosome"/>
</dbReference>
<evidence type="ECO:0000313" key="12">
    <source>
        <dbReference type="Proteomes" id="UP001497493"/>
    </source>
</evidence>
<dbReference type="EC" id="3.1.11.6" evidence="5"/>
<sequence length="479" mass="52851">MTGAQVATGSRDIYTVSRLNREARFILNELFGTLWIEGELSNLSSPSSGHLYFTLKDADAQVRCAMFRPQVRSLGFKPENGDHVLIEAQVGLYEPRGDFQLIVATMEQLGDGALLRAFEALKRRLAAEGLFDAAHKKPIPTLPRCVGVVTSPTGAALRDVLTVLKRRFPALPVVVFPVKVQGSEARHEIVRALAQADRLGLCDVLILTRGGGAPEDLWTFNDEMVVRAIHACRVPVVSAVGHEIDVTLADWVADLRAPTPSAAAVAVSPDRGEWLDRFRRLEARLRQGLMAHLERSQRLLGFLEKRLQQLHPGRRLPTQAQRLDELELRLRRALRQRLAARADRLHALRARLLRHRPEPRLAFLQAQHALLLQRLVQAIRRPLEAHGHALARLGQQLQAVSPLATLARGYTITSERDTGTILRSCRSLEPGAALTTRFPDGLAFSRVEGVQREPIAHGGPTAGAGALAFEPVDIPPEAD</sequence>
<dbReference type="CDD" id="cd04489">
    <property type="entry name" value="ExoVII_LU_OBF"/>
    <property type="match status" value="1"/>
</dbReference>
<dbReference type="GO" id="GO:0008855">
    <property type="term" value="F:exodeoxyribonuclease VII activity"/>
    <property type="evidence" value="ECO:0007669"/>
    <property type="project" value="UniProtKB-EC"/>
</dbReference>
<dbReference type="InterPro" id="IPR003753">
    <property type="entry name" value="Exonuc_VII_L"/>
</dbReference>
<feature type="domain" description="OB-fold nucleic acid binding" evidence="10">
    <location>
        <begin position="14"/>
        <end position="107"/>
    </location>
</feature>
<dbReference type="PANTHER" id="PTHR30008">
    <property type="entry name" value="EXODEOXYRIBONUCLEASE 7 LARGE SUBUNIT"/>
    <property type="match status" value="1"/>
</dbReference>
<dbReference type="NCBIfam" id="TIGR00237">
    <property type="entry name" value="xseA"/>
    <property type="match status" value="1"/>
</dbReference>
<evidence type="ECO:0000256" key="1">
    <source>
        <dbReference type="ARBA" id="ARBA00022490"/>
    </source>
</evidence>
<feature type="coiled-coil region" evidence="7">
    <location>
        <begin position="316"/>
        <end position="343"/>
    </location>
</feature>
<dbReference type="HAMAP" id="MF_00378">
    <property type="entry name" value="Exonuc_7_L"/>
    <property type="match status" value="1"/>
</dbReference>
<keyword evidence="12" id="KW-1185">Reference proteome</keyword>
<dbReference type="Pfam" id="PF02601">
    <property type="entry name" value="Exonuc_VII_L"/>
    <property type="match status" value="1"/>
</dbReference>
<evidence type="ECO:0000256" key="2">
    <source>
        <dbReference type="ARBA" id="ARBA00022722"/>
    </source>
</evidence>
<comment type="subunit">
    <text evidence="5">Heterooligomer composed of large and small subunits.</text>
</comment>
<protein>
    <recommendedName>
        <fullName evidence="5">Exodeoxyribonuclease 7 large subunit</fullName>
        <ecNumber evidence="5">3.1.11.6</ecNumber>
    </recommendedName>
    <alternativeName>
        <fullName evidence="5">Exodeoxyribonuclease VII large subunit</fullName>
        <shortName evidence="5">Exonuclease VII large subunit</shortName>
    </alternativeName>
</protein>
<dbReference type="PANTHER" id="PTHR30008:SF0">
    <property type="entry name" value="EXODEOXYRIBONUCLEASE 7 LARGE SUBUNIT"/>
    <property type="match status" value="1"/>
</dbReference>
<dbReference type="EMBL" id="OZ026884">
    <property type="protein sequence ID" value="CAL1240667.1"/>
    <property type="molecule type" value="Genomic_DNA"/>
</dbReference>
<accession>A0ABP1C9W4</accession>
<evidence type="ECO:0000256" key="5">
    <source>
        <dbReference type="HAMAP-Rule" id="MF_00378"/>
    </source>
</evidence>
<dbReference type="Pfam" id="PF13742">
    <property type="entry name" value="tRNA_anti_2"/>
    <property type="match status" value="1"/>
</dbReference>
<organism evidence="11 12">
    <name type="scientific">Candidatus Methylocalor cossyra</name>
    <dbReference type="NCBI Taxonomy" id="3108543"/>
    <lineage>
        <taxon>Bacteria</taxon>
        <taxon>Pseudomonadati</taxon>
        <taxon>Pseudomonadota</taxon>
        <taxon>Gammaproteobacteria</taxon>
        <taxon>Methylococcales</taxon>
        <taxon>Methylococcaceae</taxon>
        <taxon>Candidatus Methylocalor</taxon>
    </lineage>
</organism>
<keyword evidence="3 5" id="KW-0378">Hydrolase</keyword>
<comment type="similarity">
    <text evidence="5 6">Belongs to the XseA family.</text>
</comment>
<evidence type="ECO:0000256" key="6">
    <source>
        <dbReference type="RuleBase" id="RU004355"/>
    </source>
</evidence>
<keyword evidence="2 5" id="KW-0540">Nuclease</keyword>
<evidence type="ECO:0000313" key="11">
    <source>
        <dbReference type="EMBL" id="CAL1240667.1"/>
    </source>
</evidence>